<evidence type="ECO:0000256" key="6">
    <source>
        <dbReference type="ARBA" id="ARBA00023136"/>
    </source>
</evidence>
<comment type="subcellular location">
    <subcellularLocation>
        <location evidence="1">Nucleus inner membrane</location>
        <topology evidence="1">Multi-pass membrane protein</topology>
        <orientation evidence="1">Nucleoplasmic side</orientation>
    </subcellularLocation>
</comment>
<evidence type="ECO:0000256" key="8">
    <source>
        <dbReference type="SAM" id="MobiDB-lite"/>
    </source>
</evidence>
<proteinExistence type="inferred from homology"/>
<dbReference type="GO" id="GO:0005637">
    <property type="term" value="C:nuclear inner membrane"/>
    <property type="evidence" value="ECO:0007669"/>
    <property type="project" value="UniProtKB-SubCell"/>
</dbReference>
<evidence type="ECO:0000313" key="10">
    <source>
        <dbReference type="EMBL" id="WOL15291.1"/>
    </source>
</evidence>
<keyword evidence="6 9" id="KW-0472">Membrane</keyword>
<feature type="compositionally biased region" description="Low complexity" evidence="8">
    <location>
        <begin position="456"/>
        <end position="471"/>
    </location>
</feature>
<keyword evidence="7" id="KW-0539">Nucleus</keyword>
<dbReference type="Proteomes" id="UP001327560">
    <property type="component" value="Chromosome 7"/>
</dbReference>
<dbReference type="InterPro" id="IPR019358">
    <property type="entry name" value="NEMP_fam"/>
</dbReference>
<evidence type="ECO:0008006" key="12">
    <source>
        <dbReference type="Google" id="ProtNLM"/>
    </source>
</evidence>
<feature type="transmembrane region" description="Helical" evidence="9">
    <location>
        <begin position="12"/>
        <end position="29"/>
    </location>
</feature>
<comment type="similarity">
    <text evidence="2">Belongs to the NEMP family.</text>
</comment>
<dbReference type="AlphaFoldDB" id="A0AAQ3QJR3"/>
<keyword evidence="11" id="KW-1185">Reference proteome</keyword>
<dbReference type="EMBL" id="CP136896">
    <property type="protein sequence ID" value="WOL15291.1"/>
    <property type="molecule type" value="Genomic_DNA"/>
</dbReference>
<reference evidence="10 11" key="1">
    <citation type="submission" date="2023-10" db="EMBL/GenBank/DDBJ databases">
        <title>Chromosome-scale genome assembly provides insights into flower coloration mechanisms of Canna indica.</title>
        <authorList>
            <person name="Li C."/>
        </authorList>
    </citation>
    <scope>NUCLEOTIDE SEQUENCE [LARGE SCALE GENOMIC DNA]</scope>
    <source>
        <tissue evidence="10">Flower</tissue>
    </source>
</reference>
<feature type="region of interest" description="Disordered" evidence="8">
    <location>
        <begin position="450"/>
        <end position="488"/>
    </location>
</feature>
<evidence type="ECO:0000256" key="3">
    <source>
        <dbReference type="ARBA" id="ARBA00022692"/>
    </source>
</evidence>
<feature type="transmembrane region" description="Helical" evidence="9">
    <location>
        <begin position="252"/>
        <end position="272"/>
    </location>
</feature>
<feature type="transmembrane region" description="Helical" evidence="9">
    <location>
        <begin position="210"/>
        <end position="232"/>
    </location>
</feature>
<evidence type="ECO:0000256" key="5">
    <source>
        <dbReference type="ARBA" id="ARBA00022989"/>
    </source>
</evidence>
<sequence length="488" mass="54614">MKICVASPSSLLLLLLLLSLFSLFIIPVLTSSERTPLLDVNLENPILKFGASSCQRVHVSGTSRLNLKLYASAVRVVLNVSEAKPDSLLGNIEVCFHRNSSIGLCQCEDERWESLQKSQWSLVLSPYESRYIDVKVDDKISRSLTITLKEDFQQWRLVCLGLGFLLLLIAPIISSWVPFYYSSSMALGVLLVVLIILFQGMKLLPTGRKTFLYLIIYGSVLGVGSFIAHYFSTMVNSLLVSFGLNEELHNPVSVFLVVGIVIAGAALGYWIVRKFVLSEDGRVDVGIAKFVKWAMRFIGVVFILQSTLDVPLALAALAVVWNFCSLVNSFKWRRASSQWQITARRASSNRQAEFFSPTSKKEMGRTLRGSSSPHPLSLSPIRAAKSHSAPYKRATQRNKEYYSTYHKMPSRKFSKKEWDDFTRESTSSALKEWASSSDVAKWIAENAHRMSLDKGSSSSSEETMESSSVSSEETEVEDSTGRGFFKWL</sequence>
<evidence type="ECO:0000256" key="4">
    <source>
        <dbReference type="ARBA" id="ARBA00022729"/>
    </source>
</evidence>
<dbReference type="Pfam" id="PF10225">
    <property type="entry name" value="NEMP"/>
    <property type="match status" value="1"/>
</dbReference>
<name>A0AAQ3QJR3_9LILI</name>
<keyword evidence="4" id="KW-0732">Signal</keyword>
<evidence type="ECO:0000256" key="1">
    <source>
        <dbReference type="ARBA" id="ARBA00004575"/>
    </source>
</evidence>
<feature type="transmembrane region" description="Helical" evidence="9">
    <location>
        <begin position="179"/>
        <end position="198"/>
    </location>
</feature>
<keyword evidence="3 9" id="KW-0812">Transmembrane</keyword>
<protein>
    <recommendedName>
        <fullName evidence="12">Transmembrane protein 194</fullName>
    </recommendedName>
</protein>
<dbReference type="PANTHER" id="PTHR31587">
    <property type="entry name" value="TRANSMEMBRANE PROTEIN (DUF2215)"/>
    <property type="match status" value="1"/>
</dbReference>
<feature type="transmembrane region" description="Helical" evidence="9">
    <location>
        <begin position="155"/>
        <end position="173"/>
    </location>
</feature>
<evidence type="ECO:0000256" key="2">
    <source>
        <dbReference type="ARBA" id="ARBA00005748"/>
    </source>
</evidence>
<organism evidence="10 11">
    <name type="scientific">Canna indica</name>
    <name type="common">Indian-shot</name>
    <dbReference type="NCBI Taxonomy" id="4628"/>
    <lineage>
        <taxon>Eukaryota</taxon>
        <taxon>Viridiplantae</taxon>
        <taxon>Streptophyta</taxon>
        <taxon>Embryophyta</taxon>
        <taxon>Tracheophyta</taxon>
        <taxon>Spermatophyta</taxon>
        <taxon>Magnoliopsida</taxon>
        <taxon>Liliopsida</taxon>
        <taxon>Zingiberales</taxon>
        <taxon>Cannaceae</taxon>
        <taxon>Canna</taxon>
    </lineage>
</organism>
<evidence type="ECO:0000256" key="9">
    <source>
        <dbReference type="SAM" id="Phobius"/>
    </source>
</evidence>
<accession>A0AAQ3QJR3</accession>
<dbReference type="PANTHER" id="PTHR31587:SF3">
    <property type="entry name" value="EXPRESSED PROTEIN"/>
    <property type="match status" value="1"/>
</dbReference>
<feature type="transmembrane region" description="Helical" evidence="9">
    <location>
        <begin position="293"/>
        <end position="321"/>
    </location>
</feature>
<gene>
    <name evidence="10" type="ORF">Cni_G24072</name>
</gene>
<evidence type="ECO:0000256" key="7">
    <source>
        <dbReference type="ARBA" id="ARBA00023242"/>
    </source>
</evidence>
<evidence type="ECO:0000313" key="11">
    <source>
        <dbReference type="Proteomes" id="UP001327560"/>
    </source>
</evidence>
<keyword evidence="5 9" id="KW-1133">Transmembrane helix</keyword>